<keyword evidence="5 7" id="KW-1133">Transmembrane helix</keyword>
<keyword evidence="4" id="KW-0735">Signal-anchor</keyword>
<keyword evidence="3 7" id="KW-0812">Transmembrane</keyword>
<dbReference type="GO" id="GO:0006883">
    <property type="term" value="P:intracellular sodium ion homeostasis"/>
    <property type="evidence" value="ECO:0007669"/>
    <property type="project" value="TreeGrafter"/>
</dbReference>
<accession>A0A819GWU4</accession>
<dbReference type="AlphaFoldDB" id="A0A819GWU4"/>
<dbReference type="EMBL" id="CAJOBI010079718">
    <property type="protein sequence ID" value="CAF4493087.1"/>
    <property type="molecule type" value="Genomic_DNA"/>
</dbReference>
<evidence type="ECO:0000256" key="2">
    <source>
        <dbReference type="ARBA" id="ARBA00005876"/>
    </source>
</evidence>
<comment type="subcellular location">
    <subcellularLocation>
        <location evidence="1">Membrane</location>
        <topology evidence="1">Single-pass type II membrane protein</topology>
    </subcellularLocation>
</comment>
<evidence type="ECO:0000256" key="7">
    <source>
        <dbReference type="SAM" id="Phobius"/>
    </source>
</evidence>
<dbReference type="EMBL" id="CAJOBJ010000754">
    <property type="protein sequence ID" value="CAF3842217.1"/>
    <property type="molecule type" value="Genomic_DNA"/>
</dbReference>
<dbReference type="Proteomes" id="UP000663842">
    <property type="component" value="Unassembled WGS sequence"/>
</dbReference>
<comment type="caution">
    <text evidence="11">The sequence shown here is derived from an EMBL/GenBank/DDBJ whole genome shotgun (WGS) entry which is preliminary data.</text>
</comment>
<dbReference type="GO" id="GO:0001671">
    <property type="term" value="F:ATPase activator activity"/>
    <property type="evidence" value="ECO:0007669"/>
    <property type="project" value="TreeGrafter"/>
</dbReference>
<name>A0A819GWU4_9BILA</name>
<keyword evidence="14" id="KW-1185">Reference proteome</keyword>
<keyword evidence="6 7" id="KW-0472">Membrane</keyword>
<protein>
    <submittedName>
        <fullName evidence="11">Uncharacterized protein</fullName>
    </submittedName>
</protein>
<sequence length="350" mass="39263">MTSTGIEQSSGRDGDAEVKMPIMHRIKTRSVNLLKSSMIFLFNKEQQTICGNTSNSWIKISLYYFIFYICSGLYYCGIIAVFGAIVSRQTPTYTNLQSRMSDGGKIYPGMGYRPMPTIDSTSLTVYNDTASQLQTISSLTNYKIRNHSYKKFLTQSDPTYLEECSPSNPASSLQEDRSCMFSWTDIVTTHPCSTTNMYGWSSGKPCVLLKLNRIYNWLPAEGNIIDQITNATGQTILPIDQQEQNIYITCNGTDASDRLVIGNLTYYSILHPLGISGYGGIPYYFYPYTNSRDQVDPFVLVQFTSLPLETKVNVICRAWAPNIVQLSEGTTRRGVATFDILRSNENAPKA</sequence>
<dbReference type="EMBL" id="CAJOBG010000689">
    <property type="protein sequence ID" value="CAF3845689.1"/>
    <property type="molecule type" value="Genomic_DNA"/>
</dbReference>
<evidence type="ECO:0000256" key="1">
    <source>
        <dbReference type="ARBA" id="ARBA00004606"/>
    </source>
</evidence>
<reference evidence="11" key="1">
    <citation type="submission" date="2021-02" db="EMBL/GenBank/DDBJ databases">
        <authorList>
            <person name="Nowell W R."/>
        </authorList>
    </citation>
    <scope>NUCLEOTIDE SEQUENCE</scope>
</reference>
<dbReference type="GO" id="GO:0005890">
    <property type="term" value="C:sodium:potassium-exchanging ATPase complex"/>
    <property type="evidence" value="ECO:0007669"/>
    <property type="project" value="InterPro"/>
</dbReference>
<evidence type="ECO:0000313" key="13">
    <source>
        <dbReference type="Proteomes" id="UP000663842"/>
    </source>
</evidence>
<dbReference type="Pfam" id="PF00287">
    <property type="entry name" value="Na_K-ATPase"/>
    <property type="match status" value="1"/>
</dbReference>
<dbReference type="Proteomes" id="UP000663866">
    <property type="component" value="Unassembled WGS sequence"/>
</dbReference>
<evidence type="ECO:0000313" key="10">
    <source>
        <dbReference type="EMBL" id="CAF3845689.1"/>
    </source>
</evidence>
<evidence type="ECO:0000313" key="14">
    <source>
        <dbReference type="Proteomes" id="UP000663866"/>
    </source>
</evidence>
<proteinExistence type="inferred from homology"/>
<dbReference type="PANTHER" id="PTHR11523:SF28">
    <property type="entry name" value="NA_K-ATPASE BETA SUBUNIT ISOFORM 4-RELATED"/>
    <property type="match status" value="1"/>
</dbReference>
<comment type="similarity">
    <text evidence="2">Belongs to the X(+)/potassium ATPases subunit beta family.</text>
</comment>
<dbReference type="EMBL" id="CAJOBF010000930">
    <property type="protein sequence ID" value="CAF3890708.1"/>
    <property type="molecule type" value="Genomic_DNA"/>
</dbReference>
<evidence type="ECO:0000313" key="11">
    <source>
        <dbReference type="EMBL" id="CAF3890708.1"/>
    </source>
</evidence>
<dbReference type="Proteomes" id="UP000681720">
    <property type="component" value="Unassembled WGS sequence"/>
</dbReference>
<dbReference type="EMBL" id="CAJOBH010000082">
    <property type="protein sequence ID" value="CAF3757935.1"/>
    <property type="molecule type" value="Genomic_DNA"/>
</dbReference>
<feature type="transmembrane region" description="Helical" evidence="7">
    <location>
        <begin position="62"/>
        <end position="86"/>
    </location>
</feature>
<dbReference type="Proteomes" id="UP000681967">
    <property type="component" value="Unassembled WGS sequence"/>
</dbReference>
<gene>
    <name evidence="8" type="ORF">BYL167_LOCUS695</name>
    <name evidence="9" type="ORF">GIL414_LOCUS3458</name>
    <name evidence="10" type="ORF">OVN521_LOCUS6540</name>
    <name evidence="12" type="ORF">SMN809_LOCUS34565</name>
    <name evidence="11" type="ORF">UXM345_LOCUS9986</name>
</gene>
<evidence type="ECO:0000313" key="8">
    <source>
        <dbReference type="EMBL" id="CAF3757935.1"/>
    </source>
</evidence>
<evidence type="ECO:0000256" key="3">
    <source>
        <dbReference type="ARBA" id="ARBA00022692"/>
    </source>
</evidence>
<dbReference type="PANTHER" id="PTHR11523">
    <property type="entry name" value="SODIUM/POTASSIUM-DEPENDENT ATPASE BETA SUBUNIT"/>
    <property type="match status" value="1"/>
</dbReference>
<evidence type="ECO:0000256" key="5">
    <source>
        <dbReference type="ARBA" id="ARBA00022989"/>
    </source>
</evidence>
<evidence type="ECO:0000313" key="9">
    <source>
        <dbReference type="EMBL" id="CAF3842217.1"/>
    </source>
</evidence>
<dbReference type="InterPro" id="IPR000402">
    <property type="entry name" value="Na/K_ATPase_sub_beta"/>
</dbReference>
<dbReference type="Gene3D" id="2.60.40.1660">
    <property type="entry name" value="Na, k-atpase alpha subunit"/>
    <property type="match status" value="1"/>
</dbReference>
<organism evidence="11 13">
    <name type="scientific">Rotaria magnacalcarata</name>
    <dbReference type="NCBI Taxonomy" id="392030"/>
    <lineage>
        <taxon>Eukaryota</taxon>
        <taxon>Metazoa</taxon>
        <taxon>Spiralia</taxon>
        <taxon>Gnathifera</taxon>
        <taxon>Rotifera</taxon>
        <taxon>Eurotatoria</taxon>
        <taxon>Bdelloidea</taxon>
        <taxon>Philodinida</taxon>
        <taxon>Philodinidae</taxon>
        <taxon>Rotaria</taxon>
    </lineage>
</organism>
<dbReference type="GO" id="GO:1990573">
    <property type="term" value="P:potassium ion import across plasma membrane"/>
    <property type="evidence" value="ECO:0007669"/>
    <property type="project" value="TreeGrafter"/>
</dbReference>
<evidence type="ECO:0000256" key="4">
    <source>
        <dbReference type="ARBA" id="ARBA00022968"/>
    </source>
</evidence>
<dbReference type="InterPro" id="IPR038702">
    <property type="entry name" value="Na/K_ATPase_sub_beta_sf"/>
</dbReference>
<evidence type="ECO:0000313" key="12">
    <source>
        <dbReference type="EMBL" id="CAF4493087.1"/>
    </source>
</evidence>
<dbReference type="Proteomes" id="UP000676336">
    <property type="component" value="Unassembled WGS sequence"/>
</dbReference>
<evidence type="ECO:0000256" key="6">
    <source>
        <dbReference type="ARBA" id="ARBA00023136"/>
    </source>
</evidence>
<dbReference type="GO" id="GO:0036376">
    <property type="term" value="P:sodium ion export across plasma membrane"/>
    <property type="evidence" value="ECO:0007669"/>
    <property type="project" value="TreeGrafter"/>
</dbReference>
<dbReference type="GO" id="GO:0030007">
    <property type="term" value="P:intracellular potassium ion homeostasis"/>
    <property type="evidence" value="ECO:0007669"/>
    <property type="project" value="TreeGrafter"/>
</dbReference>